<accession>A0A672GJY1</accession>
<dbReference type="AlphaFoldDB" id="A0A672GJY1"/>
<feature type="domain" description="Hcy-binding" evidence="7">
    <location>
        <begin position="5"/>
        <end position="318"/>
    </location>
</feature>
<sequence length="318" mass="34727">MSSASCLRERLREDQPLILDGGLGTEPGLCVCLSFAKDWIGRLLREINIISDCHFLNVLHMLRFIISGADIITTATYQASIPGFVSHLGLSVGDSRKLLMSGVYLAKEAAEKRSDLKWRKSAFVAGSVGPYGAHLANGSEYKGTYAARLTVERLKDFHRPHIECLVDAGADVIAFETIPSIKECQALVEVLREFPSSEAWMSFSCGDHKTIADGSLFTDAVQMACRSKQLLAVGVNCCPPDVVEPLLDAAQSLLPPEMTWVAYPNKWDAWDTKLGVCVCPTGGCCFVRPADIAWLRQHLKGDDAKCEPNDCPTTESTS</sequence>
<evidence type="ECO:0000256" key="6">
    <source>
        <dbReference type="PROSITE-ProRule" id="PRU00333"/>
    </source>
</evidence>
<gene>
    <name evidence="8" type="primary">zgc:172121</name>
</gene>
<dbReference type="GO" id="GO:0032259">
    <property type="term" value="P:methylation"/>
    <property type="evidence" value="ECO:0007669"/>
    <property type="project" value="UniProtKB-KW"/>
</dbReference>
<dbReference type="InParanoid" id="A0A672GJY1"/>
<dbReference type="PANTHER" id="PTHR46015:SF1">
    <property type="entry name" value="HOMOCYSTEINE S-METHYLTRANSFERASE-LIKE ISOFORM 1"/>
    <property type="match status" value="1"/>
</dbReference>
<dbReference type="GO" id="GO:0008898">
    <property type="term" value="F:S-adenosylmethionine-homocysteine S-methyltransferase activity"/>
    <property type="evidence" value="ECO:0007669"/>
    <property type="project" value="TreeGrafter"/>
</dbReference>
<dbReference type="GO" id="GO:0046872">
    <property type="term" value="F:metal ion binding"/>
    <property type="evidence" value="ECO:0007669"/>
    <property type="project" value="UniProtKB-KW"/>
</dbReference>
<evidence type="ECO:0000313" key="9">
    <source>
        <dbReference type="Proteomes" id="UP000472267"/>
    </source>
</evidence>
<dbReference type="InterPro" id="IPR036589">
    <property type="entry name" value="HCY_dom_sf"/>
</dbReference>
<keyword evidence="1" id="KW-0489">Methyltransferase</keyword>
<dbReference type="PROSITE" id="PS50970">
    <property type="entry name" value="HCY"/>
    <property type="match status" value="1"/>
</dbReference>
<keyword evidence="4" id="KW-0862">Zinc</keyword>
<dbReference type="PANTHER" id="PTHR46015">
    <property type="entry name" value="ZGC:172121"/>
    <property type="match status" value="1"/>
</dbReference>
<evidence type="ECO:0000313" key="8">
    <source>
        <dbReference type="Ensembl" id="ENSSFAP00005019088.1"/>
    </source>
</evidence>
<dbReference type="Gene3D" id="3.20.20.330">
    <property type="entry name" value="Homocysteine-binding-like domain"/>
    <property type="match status" value="1"/>
</dbReference>
<evidence type="ECO:0000256" key="5">
    <source>
        <dbReference type="ARBA" id="ARBA00034478"/>
    </source>
</evidence>
<protein>
    <submittedName>
        <fullName evidence="8">Zgc:172121</fullName>
    </submittedName>
</protein>
<organism evidence="8 9">
    <name type="scientific">Salarias fasciatus</name>
    <name type="common">Jewelled blenny</name>
    <name type="synonym">Blennius fasciatus</name>
    <dbReference type="NCBI Taxonomy" id="181472"/>
    <lineage>
        <taxon>Eukaryota</taxon>
        <taxon>Metazoa</taxon>
        <taxon>Chordata</taxon>
        <taxon>Craniata</taxon>
        <taxon>Vertebrata</taxon>
        <taxon>Euteleostomi</taxon>
        <taxon>Actinopterygii</taxon>
        <taxon>Neopterygii</taxon>
        <taxon>Teleostei</taxon>
        <taxon>Neoteleostei</taxon>
        <taxon>Acanthomorphata</taxon>
        <taxon>Ovalentaria</taxon>
        <taxon>Blenniimorphae</taxon>
        <taxon>Blenniiformes</taxon>
        <taxon>Blennioidei</taxon>
        <taxon>Blenniidae</taxon>
        <taxon>Salariinae</taxon>
        <taxon>Salarias</taxon>
    </lineage>
</organism>
<dbReference type="InterPro" id="IPR051486">
    <property type="entry name" value="Hcy_S-methyltransferase"/>
</dbReference>
<reference evidence="8" key="1">
    <citation type="submission" date="2019-06" db="EMBL/GenBank/DDBJ databases">
        <authorList>
            <consortium name="Wellcome Sanger Institute Data Sharing"/>
        </authorList>
    </citation>
    <scope>NUCLEOTIDE SEQUENCE [LARGE SCALE GENOMIC DNA]</scope>
</reference>
<comment type="caution">
    <text evidence="6">Lacks conserved residue(s) required for the propagation of feature annotation.</text>
</comment>
<dbReference type="Proteomes" id="UP000472267">
    <property type="component" value="Chromosome 23"/>
</dbReference>
<keyword evidence="3" id="KW-0479">Metal-binding</keyword>
<dbReference type="InterPro" id="IPR003726">
    <property type="entry name" value="HCY_dom"/>
</dbReference>
<evidence type="ECO:0000256" key="1">
    <source>
        <dbReference type="ARBA" id="ARBA00022603"/>
    </source>
</evidence>
<dbReference type="GO" id="GO:0033528">
    <property type="term" value="P:S-methylmethionine cycle"/>
    <property type="evidence" value="ECO:0007669"/>
    <property type="project" value="TreeGrafter"/>
</dbReference>
<evidence type="ECO:0000259" key="7">
    <source>
        <dbReference type="PROSITE" id="PS50970"/>
    </source>
</evidence>
<name>A0A672GJY1_SALFA</name>
<comment type="pathway">
    <text evidence="5">Amino-acid biosynthesis; L-methionine biosynthesis via de novo pathway.</text>
</comment>
<proteinExistence type="predicted"/>
<dbReference type="GO" id="GO:0009086">
    <property type="term" value="P:methionine biosynthetic process"/>
    <property type="evidence" value="ECO:0007669"/>
    <property type="project" value="TreeGrafter"/>
</dbReference>
<dbReference type="SUPFAM" id="SSF82282">
    <property type="entry name" value="Homocysteine S-methyltransferase"/>
    <property type="match status" value="1"/>
</dbReference>
<keyword evidence="2" id="KW-0808">Transferase</keyword>
<evidence type="ECO:0000256" key="3">
    <source>
        <dbReference type="ARBA" id="ARBA00022723"/>
    </source>
</evidence>
<dbReference type="NCBIfam" id="NF007020">
    <property type="entry name" value="PRK09485.1"/>
    <property type="match status" value="1"/>
</dbReference>
<reference evidence="8" key="3">
    <citation type="submission" date="2025-09" db="UniProtKB">
        <authorList>
            <consortium name="Ensembl"/>
        </authorList>
    </citation>
    <scope>IDENTIFICATION</scope>
</reference>
<evidence type="ECO:0000256" key="2">
    <source>
        <dbReference type="ARBA" id="ARBA00022679"/>
    </source>
</evidence>
<keyword evidence="9" id="KW-1185">Reference proteome</keyword>
<dbReference type="Pfam" id="PF02574">
    <property type="entry name" value="S-methyl_trans"/>
    <property type="match status" value="1"/>
</dbReference>
<dbReference type="Ensembl" id="ENSSFAT00005019863.1">
    <property type="protein sequence ID" value="ENSSFAP00005019088.1"/>
    <property type="gene ID" value="ENSSFAG00005010022.1"/>
</dbReference>
<reference evidence="8" key="2">
    <citation type="submission" date="2025-08" db="UniProtKB">
        <authorList>
            <consortium name="Ensembl"/>
        </authorList>
    </citation>
    <scope>IDENTIFICATION</scope>
</reference>
<evidence type="ECO:0000256" key="4">
    <source>
        <dbReference type="ARBA" id="ARBA00022833"/>
    </source>
</evidence>